<dbReference type="SMART" id="SM00703">
    <property type="entry name" value="NRF"/>
    <property type="match status" value="1"/>
</dbReference>
<dbReference type="InterPro" id="IPR052728">
    <property type="entry name" value="O2_lipid_transport_reg"/>
</dbReference>
<dbReference type="PANTHER" id="PTHR11161:SF71">
    <property type="entry name" value="NOSE RESISTANT-TO-FLUOXETINE PROTEIN N-TERMINAL DOMAIN-CONTAINING PROTEIN"/>
    <property type="match status" value="1"/>
</dbReference>
<reference evidence="4" key="1">
    <citation type="submission" date="2021-04" db="EMBL/GenBank/DDBJ databases">
        <authorList>
            <person name="Tunstrom K."/>
        </authorList>
    </citation>
    <scope>NUCLEOTIDE SEQUENCE</scope>
</reference>
<feature type="transmembrane region" description="Helical" evidence="1">
    <location>
        <begin position="319"/>
        <end position="338"/>
    </location>
</feature>
<dbReference type="PANTHER" id="PTHR11161">
    <property type="entry name" value="O-ACYLTRANSFERASE"/>
    <property type="match status" value="1"/>
</dbReference>
<feature type="transmembrane region" description="Helical" evidence="1">
    <location>
        <begin position="408"/>
        <end position="427"/>
    </location>
</feature>
<dbReference type="InterPro" id="IPR006621">
    <property type="entry name" value="Nose-resist-to-fluoxetine_N"/>
</dbReference>
<keyword evidence="2" id="KW-0732">Signal</keyword>
<gene>
    <name evidence="4" type="ORF">PAPOLLO_LOCUS19551</name>
</gene>
<dbReference type="Pfam" id="PF20146">
    <property type="entry name" value="NRF"/>
    <property type="match status" value="1"/>
</dbReference>
<evidence type="ECO:0000259" key="3">
    <source>
        <dbReference type="SMART" id="SM00703"/>
    </source>
</evidence>
<protein>
    <submittedName>
        <fullName evidence="4">(apollo) hypothetical protein</fullName>
    </submittedName>
</protein>
<dbReference type="InterPro" id="IPR002656">
    <property type="entry name" value="Acyl_transf_3_dom"/>
</dbReference>
<feature type="transmembrane region" description="Helical" evidence="1">
    <location>
        <begin position="532"/>
        <end position="552"/>
    </location>
</feature>
<feature type="signal peptide" evidence="2">
    <location>
        <begin position="1"/>
        <end position="20"/>
    </location>
</feature>
<feature type="transmembrane region" description="Helical" evidence="1">
    <location>
        <begin position="564"/>
        <end position="584"/>
    </location>
</feature>
<proteinExistence type="predicted"/>
<keyword evidence="5" id="KW-1185">Reference proteome</keyword>
<feature type="transmembrane region" description="Helical" evidence="1">
    <location>
        <begin position="358"/>
        <end position="382"/>
    </location>
</feature>
<keyword evidence="1" id="KW-0812">Transmembrane</keyword>
<organism evidence="4 5">
    <name type="scientific">Parnassius apollo</name>
    <name type="common">Apollo butterfly</name>
    <name type="synonym">Papilio apollo</name>
    <dbReference type="NCBI Taxonomy" id="110799"/>
    <lineage>
        <taxon>Eukaryota</taxon>
        <taxon>Metazoa</taxon>
        <taxon>Ecdysozoa</taxon>
        <taxon>Arthropoda</taxon>
        <taxon>Hexapoda</taxon>
        <taxon>Insecta</taxon>
        <taxon>Pterygota</taxon>
        <taxon>Neoptera</taxon>
        <taxon>Endopterygota</taxon>
        <taxon>Lepidoptera</taxon>
        <taxon>Glossata</taxon>
        <taxon>Ditrysia</taxon>
        <taxon>Papilionoidea</taxon>
        <taxon>Papilionidae</taxon>
        <taxon>Parnassiinae</taxon>
        <taxon>Parnassini</taxon>
        <taxon>Parnassius</taxon>
        <taxon>Parnassius</taxon>
    </lineage>
</organism>
<name>A0A8S3XNU8_PARAO</name>
<dbReference type="GO" id="GO:0016747">
    <property type="term" value="F:acyltransferase activity, transferring groups other than amino-acyl groups"/>
    <property type="evidence" value="ECO:0007669"/>
    <property type="project" value="InterPro"/>
</dbReference>
<feature type="chain" id="PRO_5035892023" evidence="2">
    <location>
        <begin position="21"/>
        <end position="654"/>
    </location>
</feature>
<evidence type="ECO:0000256" key="2">
    <source>
        <dbReference type="SAM" id="SignalP"/>
    </source>
</evidence>
<feature type="transmembrane region" description="Helical" evidence="1">
    <location>
        <begin position="283"/>
        <end position="303"/>
    </location>
</feature>
<dbReference type="EMBL" id="CAJQZP010001217">
    <property type="protein sequence ID" value="CAG5030805.1"/>
    <property type="molecule type" value="Genomic_DNA"/>
</dbReference>
<dbReference type="Pfam" id="PF01757">
    <property type="entry name" value="Acyl_transf_3"/>
    <property type="match status" value="1"/>
</dbReference>
<evidence type="ECO:0000313" key="4">
    <source>
        <dbReference type="EMBL" id="CAG5030805.1"/>
    </source>
</evidence>
<evidence type="ECO:0000256" key="1">
    <source>
        <dbReference type="SAM" id="Phobius"/>
    </source>
</evidence>
<comment type="caution">
    <text evidence="4">The sequence shown here is derived from an EMBL/GenBank/DDBJ whole genome shotgun (WGS) entry which is preliminary data.</text>
</comment>
<sequence>MKTQFALTSTFLLVCDIIKCTEIENVINENSAISRVHKKSTSYIDLLIDDLLDQEWDESEKSCYDQTLTILTNARNSTLWAMWIWDSIQFPTGQFYGAQNHLGNFDQCLRREWANHDSILTQYCLVDITLADKEVDKKITDLNPYDRAERYFQIKTEYNLRFNILSWGVCMSKTCQAQSVGRFVRTLLRISHLGTINSNPKVVVGNCQITQTPPANRTGLLLLILGAVVLTVIACAFTFFTRKHRESKSNRIVMKIVSAFDLNSNAANLVSTGIDEINVMHGIRFLSTCIVVFLHVMSIYIIARAGNALDMNDTWRNRLIWVYIVTILISVTASSYLYGGPLWFKYAKVEQDVCKKNWWVGLLMLGNYIDSSNICILVTWYVPADYHLTAVSTVMYWLYQKNLRGGQYLFGIVTIVSIILPGLNTYLKQLHPITVFDFETIEDIRKYIGGSPIYVQSHLRASSYFVGVTAGYIISVYKPTSYRNVLPLKYSILSFITIMALSVTILVMGPAYRFREYNVIESSFFAAFNRPIWAGLMAAFILLCEYGTLPYITEFLSWSAFVPLSKLSYGIYMCHFFFVMRLTLNLRSPVWYDFFKVLQDSKGSVVISCLLSLYIALFIESPLNNLVALVLRTKPPKPVKINTDNSDTATHKID</sequence>
<keyword evidence="1" id="KW-1133">Transmembrane helix</keyword>
<feature type="transmembrane region" description="Helical" evidence="1">
    <location>
        <begin position="490"/>
        <end position="512"/>
    </location>
</feature>
<accession>A0A8S3XNU8</accession>
<feature type="domain" description="Nose resistant-to-fluoxetine protein N-terminal" evidence="3">
    <location>
        <begin position="60"/>
        <end position="203"/>
    </location>
</feature>
<dbReference type="Proteomes" id="UP000691718">
    <property type="component" value="Unassembled WGS sequence"/>
</dbReference>
<feature type="transmembrane region" description="Helical" evidence="1">
    <location>
        <begin position="220"/>
        <end position="240"/>
    </location>
</feature>
<dbReference type="AlphaFoldDB" id="A0A8S3XNU8"/>
<dbReference type="OrthoDB" id="10026250at2759"/>
<evidence type="ECO:0000313" key="5">
    <source>
        <dbReference type="Proteomes" id="UP000691718"/>
    </source>
</evidence>
<feature type="transmembrane region" description="Helical" evidence="1">
    <location>
        <begin position="604"/>
        <end position="631"/>
    </location>
</feature>
<keyword evidence="1" id="KW-0472">Membrane</keyword>